<dbReference type="Proteomes" id="UP000039021">
    <property type="component" value="Unassembled WGS sequence"/>
</dbReference>
<reference evidence="3 4" key="2">
    <citation type="submission" date="2015-03" db="EMBL/GenBank/DDBJ databases">
        <authorList>
            <consortium name="Pathogen Informatics"/>
        </authorList>
    </citation>
    <scope>NUCLEOTIDE SEQUENCE [LARGE SCALE GENOMIC DNA]</scope>
    <source>
        <strain evidence="1 4">Bir 172</strain>
        <strain evidence="3">N09902308</strain>
    </source>
</reference>
<evidence type="ECO:0000313" key="1">
    <source>
        <dbReference type="EMBL" id="CKS24039.1"/>
    </source>
</evidence>
<name>A0A655A794_MYCTX</name>
<accession>A0A655A794</accession>
<reference evidence="2" key="1">
    <citation type="submission" date="2015-03" db="EMBL/GenBank/DDBJ databases">
        <authorList>
            <consortium name="Pathogen Informatics"/>
            <person name="Murphy D."/>
        </authorList>
    </citation>
    <scope>NUCLEOTIDE SEQUENCE</scope>
    <source>
        <strain evidence="2">N09902308</strain>
    </source>
</reference>
<sequence length="52" mass="4724">MVPGPNGGGNSNGGGTAESVVVSGGLTGGVLDVVVGVALTVGGCTLVRGTQV</sequence>
<protein>
    <submittedName>
        <fullName evidence="1">Uncharacterized protein</fullName>
    </submittedName>
</protein>
<evidence type="ECO:0000313" key="3">
    <source>
        <dbReference type="Proteomes" id="UP000039021"/>
    </source>
</evidence>
<gene>
    <name evidence="2" type="ORF">ERS007739_04995</name>
    <name evidence="1" type="ORF">ERS027646_01509</name>
</gene>
<dbReference type="AlphaFoldDB" id="A0A655A794"/>
<evidence type="ECO:0000313" key="2">
    <source>
        <dbReference type="EMBL" id="CPA99137.1"/>
    </source>
</evidence>
<dbReference type="Proteomes" id="UP000048948">
    <property type="component" value="Unassembled WGS sequence"/>
</dbReference>
<dbReference type="EMBL" id="CSBK01003520">
    <property type="protein sequence ID" value="CPA99137.1"/>
    <property type="molecule type" value="Genomic_DNA"/>
</dbReference>
<dbReference type="EMBL" id="CNGE01000223">
    <property type="protein sequence ID" value="CKS24039.1"/>
    <property type="molecule type" value="Genomic_DNA"/>
</dbReference>
<organism evidence="1 4">
    <name type="scientific">Mycobacterium tuberculosis</name>
    <dbReference type="NCBI Taxonomy" id="1773"/>
    <lineage>
        <taxon>Bacteria</taxon>
        <taxon>Bacillati</taxon>
        <taxon>Actinomycetota</taxon>
        <taxon>Actinomycetes</taxon>
        <taxon>Mycobacteriales</taxon>
        <taxon>Mycobacteriaceae</taxon>
        <taxon>Mycobacterium</taxon>
        <taxon>Mycobacterium tuberculosis complex</taxon>
    </lineage>
</organism>
<evidence type="ECO:0000313" key="4">
    <source>
        <dbReference type="Proteomes" id="UP000048948"/>
    </source>
</evidence>
<proteinExistence type="predicted"/>